<dbReference type="Proteomes" id="UP000185494">
    <property type="component" value="Chromosome 2"/>
</dbReference>
<dbReference type="InterPro" id="IPR029058">
    <property type="entry name" value="AB_hydrolase_fold"/>
</dbReference>
<dbReference type="EMBL" id="CP015584">
    <property type="protein sequence ID" value="APT59815.1"/>
    <property type="molecule type" value="Genomic_DNA"/>
</dbReference>
<gene>
    <name evidence="2" type="ORF">RGI145_21120</name>
</gene>
<proteinExistence type="predicted"/>
<dbReference type="eggNOG" id="COG2267">
    <property type="taxonomic scope" value="Bacteria"/>
</dbReference>
<dbReference type="RefSeq" id="WP_075800525.1">
    <property type="nucleotide sequence ID" value="NZ_CP015584.1"/>
</dbReference>
<organism evidence="2 3">
    <name type="scientific">Roseomonas gilardii</name>
    <dbReference type="NCBI Taxonomy" id="257708"/>
    <lineage>
        <taxon>Bacteria</taxon>
        <taxon>Pseudomonadati</taxon>
        <taxon>Pseudomonadota</taxon>
        <taxon>Alphaproteobacteria</taxon>
        <taxon>Acetobacterales</taxon>
        <taxon>Roseomonadaceae</taxon>
        <taxon>Roseomonas</taxon>
    </lineage>
</organism>
<accession>A0A1L7AM22</accession>
<dbReference type="SUPFAM" id="SSF53474">
    <property type="entry name" value="alpha/beta-Hydrolases"/>
    <property type="match status" value="1"/>
</dbReference>
<sequence>MSHRDERRTVVLVPGLLCDASVWAPQRHSLERDYDILVPDLWGFDSIEAMAAAVLDASPQHFALAGHSMGARVALAILDRAPERVERLALLDTGVHPRRPGEAEKRQELVDLAHAQGMATLAERWLPPMVHPQRASDPALMRPLKEMVCRATPEIFEKQVRALLNRPDAAAVLPRIGCPTLVACGRQDGWSPLSQHEEMAAAIRDAELAVIEDSGHMSTVEAPAAVTGVLSAWLRLGVMA</sequence>
<reference evidence="2 3" key="1">
    <citation type="submission" date="2016-05" db="EMBL/GenBank/DDBJ databases">
        <title>Complete Genome and Methylome Analysis of Psychrotrophic Bacterial Isolates from Antarctic Lake Untersee.</title>
        <authorList>
            <person name="Fomenkov A."/>
            <person name="Akimov V.N."/>
            <person name="Vasilyeva L.V."/>
            <person name="Andersen D."/>
            <person name="Vincze T."/>
            <person name="Roberts R.J."/>
        </authorList>
    </citation>
    <scope>NUCLEOTIDE SEQUENCE [LARGE SCALE GENOMIC DNA]</scope>
    <source>
        <strain evidence="2 3">U14-5</strain>
    </source>
</reference>
<evidence type="ECO:0000313" key="3">
    <source>
        <dbReference type="Proteomes" id="UP000185494"/>
    </source>
</evidence>
<dbReference type="STRING" id="257708.RGI145_21120"/>
<keyword evidence="2" id="KW-0378">Hydrolase</keyword>
<dbReference type="PANTHER" id="PTHR43798:SF29">
    <property type="entry name" value="AB HYDROLASE-1 DOMAIN-CONTAINING PROTEIN"/>
    <property type="match status" value="1"/>
</dbReference>
<dbReference type="GO" id="GO:0016787">
    <property type="term" value="F:hydrolase activity"/>
    <property type="evidence" value="ECO:0007669"/>
    <property type="project" value="UniProtKB-KW"/>
</dbReference>
<dbReference type="InterPro" id="IPR050266">
    <property type="entry name" value="AB_hydrolase_sf"/>
</dbReference>
<dbReference type="KEGG" id="rgi:RGI145_21120"/>
<dbReference type="Pfam" id="PF12697">
    <property type="entry name" value="Abhydrolase_6"/>
    <property type="match status" value="1"/>
</dbReference>
<name>A0A1L7AM22_9PROT</name>
<feature type="domain" description="AB hydrolase-1" evidence="1">
    <location>
        <begin position="10"/>
        <end position="226"/>
    </location>
</feature>
<dbReference type="AlphaFoldDB" id="A0A1L7AM22"/>
<evidence type="ECO:0000259" key="1">
    <source>
        <dbReference type="Pfam" id="PF12697"/>
    </source>
</evidence>
<evidence type="ECO:0000313" key="2">
    <source>
        <dbReference type="EMBL" id="APT59815.1"/>
    </source>
</evidence>
<dbReference type="Gene3D" id="3.40.50.1820">
    <property type="entry name" value="alpha/beta hydrolase"/>
    <property type="match status" value="1"/>
</dbReference>
<dbReference type="InterPro" id="IPR000073">
    <property type="entry name" value="AB_hydrolase_1"/>
</dbReference>
<dbReference type="PANTHER" id="PTHR43798">
    <property type="entry name" value="MONOACYLGLYCEROL LIPASE"/>
    <property type="match status" value="1"/>
</dbReference>
<protein>
    <submittedName>
        <fullName evidence="2">Hydrolase</fullName>
    </submittedName>
</protein>